<proteinExistence type="predicted"/>
<sequence>MRRLLCILLLSAWALPASAAFKCDEGGVTVYSDTPCPGAAPLRLEKGKAPPADADKRLEQDKKAVREMQRNRRRHEARLDKEQQRAARAAAVRERRCVRLARELRWAEQDAAAAAGKRAPRARQKAQRAAETYQETCRHREGLQIGTGT</sequence>
<organism evidence="3 4">
    <name type="scientific">Noviherbaspirillum aridicola</name>
    <dbReference type="NCBI Taxonomy" id="2849687"/>
    <lineage>
        <taxon>Bacteria</taxon>
        <taxon>Pseudomonadati</taxon>
        <taxon>Pseudomonadota</taxon>
        <taxon>Betaproteobacteria</taxon>
        <taxon>Burkholderiales</taxon>
        <taxon>Oxalobacteraceae</taxon>
        <taxon>Noviherbaspirillum</taxon>
    </lineage>
</organism>
<name>A0ABQ4Q5Q5_9BURK</name>
<evidence type="ECO:0000256" key="2">
    <source>
        <dbReference type="SAM" id="SignalP"/>
    </source>
</evidence>
<dbReference type="EMBL" id="BPMK01000010">
    <property type="protein sequence ID" value="GIZ52389.1"/>
    <property type="molecule type" value="Genomic_DNA"/>
</dbReference>
<evidence type="ECO:0000313" key="3">
    <source>
        <dbReference type="EMBL" id="GIZ52389.1"/>
    </source>
</evidence>
<keyword evidence="2" id="KW-0732">Signal</keyword>
<keyword evidence="4" id="KW-1185">Reference proteome</keyword>
<evidence type="ECO:0000256" key="1">
    <source>
        <dbReference type="SAM" id="MobiDB-lite"/>
    </source>
</evidence>
<feature type="region of interest" description="Disordered" evidence="1">
    <location>
        <begin position="112"/>
        <end position="149"/>
    </location>
</feature>
<feature type="chain" id="PRO_5046259319" description="DUF4124 domain-containing protein" evidence="2">
    <location>
        <begin position="20"/>
        <end position="149"/>
    </location>
</feature>
<comment type="caution">
    <text evidence="3">The sequence shown here is derived from an EMBL/GenBank/DDBJ whole genome shotgun (WGS) entry which is preliminary data.</text>
</comment>
<feature type="region of interest" description="Disordered" evidence="1">
    <location>
        <begin position="42"/>
        <end position="85"/>
    </location>
</feature>
<feature type="signal peptide" evidence="2">
    <location>
        <begin position="1"/>
        <end position="19"/>
    </location>
</feature>
<dbReference type="RefSeq" id="WP_220808665.1">
    <property type="nucleotide sequence ID" value="NZ_BPMK01000010.1"/>
</dbReference>
<feature type="compositionally biased region" description="Basic and acidic residues" evidence="1">
    <location>
        <begin position="43"/>
        <end position="70"/>
    </location>
</feature>
<dbReference type="Proteomes" id="UP000887222">
    <property type="component" value="Unassembled WGS sequence"/>
</dbReference>
<evidence type="ECO:0000313" key="4">
    <source>
        <dbReference type="Proteomes" id="UP000887222"/>
    </source>
</evidence>
<gene>
    <name evidence="3" type="ORF">NCCP691_24030</name>
</gene>
<evidence type="ECO:0008006" key="5">
    <source>
        <dbReference type="Google" id="ProtNLM"/>
    </source>
</evidence>
<protein>
    <recommendedName>
        <fullName evidence="5">DUF4124 domain-containing protein</fullName>
    </recommendedName>
</protein>
<reference evidence="3 4" key="1">
    <citation type="journal article" date="2022" name="Int. J. Syst. Evol. Microbiol.">
        <title>Noviherbaspirillum aridicola sp. nov., isolated from an arid soil in Pakistan.</title>
        <authorList>
            <person name="Khan I.U."/>
            <person name="Saqib M."/>
            <person name="Amin A."/>
            <person name="Hussain F."/>
            <person name="Li L."/>
            <person name="Liu Y.H."/>
            <person name="Fang B.Z."/>
            <person name="Ahmed I."/>
            <person name="Li W.J."/>
        </authorList>
    </citation>
    <scope>NUCLEOTIDE SEQUENCE [LARGE SCALE GENOMIC DNA]</scope>
    <source>
        <strain evidence="3 4">NCCP-691</strain>
    </source>
</reference>
<accession>A0ABQ4Q5Q5</accession>